<dbReference type="EC" id="2.7.7.105" evidence="5"/>
<organism evidence="6 7">
    <name type="scientific">Herbiconiux aconitum</name>
    <dbReference type="NCBI Taxonomy" id="2970913"/>
    <lineage>
        <taxon>Bacteria</taxon>
        <taxon>Bacillati</taxon>
        <taxon>Actinomycetota</taxon>
        <taxon>Actinomycetes</taxon>
        <taxon>Micrococcales</taxon>
        <taxon>Microbacteriaceae</taxon>
        <taxon>Herbiconiux</taxon>
    </lineage>
</organism>
<dbReference type="SUPFAM" id="SSF53448">
    <property type="entry name" value="Nucleotide-diphospho-sugar transferases"/>
    <property type="match status" value="1"/>
</dbReference>
<protein>
    <recommendedName>
        <fullName evidence="5">Phosphoenolpyruvate guanylyltransferase</fullName>
        <shortName evidence="5">PEP guanylyltransferase</shortName>
        <ecNumber evidence="5">2.7.7.105</ecNumber>
    </recommendedName>
</protein>
<evidence type="ECO:0000256" key="3">
    <source>
        <dbReference type="ARBA" id="ARBA00022741"/>
    </source>
</evidence>
<dbReference type="InterPro" id="IPR029044">
    <property type="entry name" value="Nucleotide-diphossugar_trans"/>
</dbReference>
<dbReference type="HAMAP" id="MF_02114">
    <property type="entry name" value="CofC"/>
    <property type="match status" value="1"/>
</dbReference>
<dbReference type="Proteomes" id="UP001165584">
    <property type="component" value="Unassembled WGS sequence"/>
</dbReference>
<comment type="similarity">
    <text evidence="5">Belongs to the CofC family.</text>
</comment>
<keyword evidence="2 5" id="KW-0548">Nucleotidyltransferase</keyword>
<evidence type="ECO:0000256" key="2">
    <source>
        <dbReference type="ARBA" id="ARBA00022695"/>
    </source>
</evidence>
<keyword evidence="1 5" id="KW-0808">Transferase</keyword>
<dbReference type="NCBIfam" id="TIGR03552">
    <property type="entry name" value="F420_cofC"/>
    <property type="match status" value="1"/>
</dbReference>
<evidence type="ECO:0000313" key="6">
    <source>
        <dbReference type="EMBL" id="MCS5718905.1"/>
    </source>
</evidence>
<comment type="catalytic activity">
    <reaction evidence="5">
        <text>phosphoenolpyruvate + GTP + H(+) = enolpyruvoyl-2-diphospho-5'-guanosine + diphosphate</text>
        <dbReference type="Rhea" id="RHEA:30519"/>
        <dbReference type="ChEBI" id="CHEBI:15378"/>
        <dbReference type="ChEBI" id="CHEBI:33019"/>
        <dbReference type="ChEBI" id="CHEBI:37565"/>
        <dbReference type="ChEBI" id="CHEBI:58702"/>
        <dbReference type="ChEBI" id="CHEBI:143701"/>
        <dbReference type="EC" id="2.7.7.105"/>
    </reaction>
</comment>
<dbReference type="PANTHER" id="PTHR40392:SF1">
    <property type="entry name" value="2-PHOSPHO-L-LACTATE GUANYLYLTRANSFERASE"/>
    <property type="match status" value="1"/>
</dbReference>
<keyword evidence="4 5" id="KW-0342">GTP-binding</keyword>
<evidence type="ECO:0000256" key="5">
    <source>
        <dbReference type="HAMAP-Rule" id="MF_02114"/>
    </source>
</evidence>
<evidence type="ECO:0000256" key="4">
    <source>
        <dbReference type="ARBA" id="ARBA00023134"/>
    </source>
</evidence>
<evidence type="ECO:0000313" key="7">
    <source>
        <dbReference type="Proteomes" id="UP001165584"/>
    </source>
</evidence>
<feature type="binding site" evidence="5">
    <location>
        <position position="170"/>
    </location>
    <ligand>
        <name>phosphoenolpyruvate</name>
        <dbReference type="ChEBI" id="CHEBI:58702"/>
    </ligand>
</feature>
<reference evidence="6" key="1">
    <citation type="submission" date="2022-08" db="EMBL/GenBank/DDBJ databases">
        <authorList>
            <person name="Deng Y."/>
            <person name="Han X.-F."/>
            <person name="Zhang Y.-Q."/>
        </authorList>
    </citation>
    <scope>NUCLEOTIDE SEQUENCE</scope>
    <source>
        <strain evidence="6">CPCC 205763</strain>
    </source>
</reference>
<proteinExistence type="inferred from homology"/>
<dbReference type="PANTHER" id="PTHR40392">
    <property type="entry name" value="2-PHOSPHO-L-LACTATE GUANYLYLTRANSFERASE"/>
    <property type="match status" value="1"/>
</dbReference>
<feature type="binding site" evidence="5">
    <location>
        <position position="173"/>
    </location>
    <ligand>
        <name>phosphoenolpyruvate</name>
        <dbReference type="ChEBI" id="CHEBI:58702"/>
    </ligand>
</feature>
<keyword evidence="7" id="KW-1185">Reference proteome</keyword>
<accession>A0ABT2GUC3</accession>
<dbReference type="EMBL" id="JANLCM010000002">
    <property type="protein sequence ID" value="MCS5718905.1"/>
    <property type="molecule type" value="Genomic_DNA"/>
</dbReference>
<evidence type="ECO:0000256" key="1">
    <source>
        <dbReference type="ARBA" id="ARBA00022679"/>
    </source>
</evidence>
<dbReference type="InterPro" id="IPR002835">
    <property type="entry name" value="CofC"/>
</dbReference>
<comment type="caution">
    <text evidence="6">The sequence shown here is derived from an EMBL/GenBank/DDBJ whole genome shotgun (WGS) entry which is preliminary data.</text>
</comment>
<gene>
    <name evidence="6" type="primary">cofC</name>
    <name evidence="5" type="synonym">fbiD</name>
    <name evidence="6" type="ORF">N1027_12245</name>
</gene>
<dbReference type="GO" id="GO:0043814">
    <property type="term" value="F:phospholactate guanylyltransferase activity"/>
    <property type="evidence" value="ECO:0007669"/>
    <property type="project" value="UniProtKB-EC"/>
</dbReference>
<dbReference type="Pfam" id="PF01983">
    <property type="entry name" value="CofC"/>
    <property type="match status" value="1"/>
</dbReference>
<feature type="binding site" evidence="5">
    <location>
        <position position="154"/>
    </location>
    <ligand>
        <name>phosphoenolpyruvate</name>
        <dbReference type="ChEBI" id="CHEBI:58702"/>
    </ligand>
</feature>
<comment type="function">
    <text evidence="5">Guanylyltransferase that catalyzes the activation of phosphoenolpyruvate (PEP) as enolpyruvoyl-2-diphospho-5'-guanosine, via the condensation of PEP with GTP. It is involved in the biosynthesis of coenzyme F420, a hydride carrier cofactor.</text>
</comment>
<sequence>MSDIRQTWTVVVPVKGTAAGKTRMAPALDQRQRMLLVEAFALDAVSALTASALVDRVIVVTDAAAGLSESLRGLGAEIVPDPGAGLNVAVAAGIRAARATDGDSATRSAGTVGTAVAALLGDLPCLVTADVDDALTRASSHPRAVVPDAEGSGTTLITALPGVDLVPRFGVGSAARHAGAGHAVLDVAPDSTLRLDVDTEQDLAAALARGVGPHTRAAWA</sequence>
<dbReference type="RefSeq" id="WP_259508272.1">
    <property type="nucleotide sequence ID" value="NZ_JANLCM010000002.1"/>
</dbReference>
<dbReference type="Gene3D" id="3.90.550.10">
    <property type="entry name" value="Spore Coat Polysaccharide Biosynthesis Protein SpsA, Chain A"/>
    <property type="match status" value="1"/>
</dbReference>
<keyword evidence="3 5" id="KW-0547">Nucleotide-binding</keyword>
<comment type="pathway">
    <text evidence="5">Cofactor biosynthesis; coenzyme F420 biosynthesis.</text>
</comment>
<name>A0ABT2GUC3_9MICO</name>